<reference evidence="3 4" key="1">
    <citation type="submission" date="2016-10" db="EMBL/GenBank/DDBJ databases">
        <authorList>
            <person name="de Groot N.N."/>
        </authorList>
    </citation>
    <scope>NUCLEOTIDE SEQUENCE [LARGE SCALE GENOMIC DNA]</scope>
    <source>
        <strain evidence="3 4">MON 2.2</strain>
    </source>
</reference>
<dbReference type="PANTHER" id="PTHR43092">
    <property type="entry name" value="L-CYSTEINE DESULFHYDRASE"/>
    <property type="match status" value="1"/>
</dbReference>
<feature type="domain" description="Aminotransferase class V" evidence="2">
    <location>
        <begin position="91"/>
        <end position="321"/>
    </location>
</feature>
<dbReference type="Gene3D" id="3.90.1150.10">
    <property type="entry name" value="Aspartate Aminotransferase, domain 1"/>
    <property type="match status" value="1"/>
</dbReference>
<organism evidence="3 4">
    <name type="scientific">Auraticoccus monumenti</name>
    <dbReference type="NCBI Taxonomy" id="675864"/>
    <lineage>
        <taxon>Bacteria</taxon>
        <taxon>Bacillati</taxon>
        <taxon>Actinomycetota</taxon>
        <taxon>Actinomycetes</taxon>
        <taxon>Propionibacteriales</taxon>
        <taxon>Propionibacteriaceae</taxon>
        <taxon>Auraticoccus</taxon>
    </lineage>
</organism>
<evidence type="ECO:0000259" key="2">
    <source>
        <dbReference type="Pfam" id="PF00266"/>
    </source>
</evidence>
<keyword evidence="4" id="KW-1185">Reference proteome</keyword>
<evidence type="ECO:0000256" key="1">
    <source>
        <dbReference type="ARBA" id="ARBA00022898"/>
    </source>
</evidence>
<dbReference type="Proteomes" id="UP000198546">
    <property type="component" value="Chromosome i"/>
</dbReference>
<name>A0A1G7BUA3_9ACTN</name>
<gene>
    <name evidence="3" type="ORF">SAMN04489747_3070</name>
</gene>
<dbReference type="Pfam" id="PF00266">
    <property type="entry name" value="Aminotran_5"/>
    <property type="match status" value="1"/>
</dbReference>
<accession>A0A1G7BUA3</accession>
<dbReference type="AlphaFoldDB" id="A0A1G7BUA3"/>
<evidence type="ECO:0000313" key="4">
    <source>
        <dbReference type="Proteomes" id="UP000198546"/>
    </source>
</evidence>
<dbReference type="InterPro" id="IPR015422">
    <property type="entry name" value="PyrdxlP-dep_Trfase_small"/>
</dbReference>
<dbReference type="STRING" id="675864.SAMN04489747_3070"/>
<dbReference type="PANTHER" id="PTHR43092:SF2">
    <property type="entry name" value="HERCYNYLCYSTEINE SULFOXIDE LYASE"/>
    <property type="match status" value="1"/>
</dbReference>
<dbReference type="EMBL" id="LT629688">
    <property type="protein sequence ID" value="SDE30678.1"/>
    <property type="molecule type" value="Genomic_DNA"/>
</dbReference>
<dbReference type="SUPFAM" id="SSF53383">
    <property type="entry name" value="PLP-dependent transferases"/>
    <property type="match status" value="1"/>
</dbReference>
<evidence type="ECO:0000313" key="3">
    <source>
        <dbReference type="EMBL" id="SDE30678.1"/>
    </source>
</evidence>
<proteinExistence type="predicted"/>
<keyword evidence="1" id="KW-0663">Pyridoxal phosphate</keyword>
<sequence length="418" mass="44391">MTKRLCRLYFDGIVEQSVGVTLGTTSPPAPLSPGGDAAALFALDPDVLHLNHGSFGAVPRAALAEQARLKDLMEASPVLWFGELPERLLLARTAVADFLGVPASRTALVPNASAGITVVLNSLVLPDGAEVVLTDHGYGAVTMAVERAVARVGGRVVRVAVPLTADAEETTALVLAAFTERTAVVVLDAITSPTARRMPVEALSAAAAERGVVSVVDAAHAPGALASPVEACDYWVGNLHKYACGPRGTAALVVREGLGEELFPLIDSWGARESFPLRFDYQGTLDATAWLATPVAVRTIEEAFGWDAVRAYSAELLDWAGVVVAERVAELSGWERRAEVGMAVPTMRLVELPPSLTVDRETSDALRDVMAREHRTELAITSFEGRPYLRLSAHAYTTPEDVLRFVDAPLAALLGTSR</sequence>
<dbReference type="Gene3D" id="3.40.640.10">
    <property type="entry name" value="Type I PLP-dependent aspartate aminotransferase-like (Major domain)"/>
    <property type="match status" value="1"/>
</dbReference>
<dbReference type="InterPro" id="IPR015424">
    <property type="entry name" value="PyrdxlP-dep_Trfase"/>
</dbReference>
<dbReference type="InterPro" id="IPR000192">
    <property type="entry name" value="Aminotrans_V_dom"/>
</dbReference>
<protein>
    <submittedName>
        <fullName evidence="3">Isopenicillin-N epimerase</fullName>
    </submittedName>
</protein>
<dbReference type="InterPro" id="IPR015421">
    <property type="entry name" value="PyrdxlP-dep_Trfase_major"/>
</dbReference>